<feature type="transmembrane region" description="Helical" evidence="1">
    <location>
        <begin position="21"/>
        <end position="43"/>
    </location>
</feature>
<accession>A0A1S6HWI7</accession>
<evidence type="ECO:0000313" key="2">
    <source>
        <dbReference type="EMBL" id="AQS39925.1"/>
    </source>
</evidence>
<proteinExistence type="predicted"/>
<evidence type="ECO:0000256" key="1">
    <source>
        <dbReference type="SAM" id="Phobius"/>
    </source>
</evidence>
<name>A0A1S6HWI7_9GAMM</name>
<keyword evidence="1" id="KW-0472">Membrane</keyword>
<keyword evidence="1" id="KW-0812">Transmembrane</keyword>
<dbReference type="KEGG" id="spsw:Sps_04843"/>
<keyword evidence="3" id="KW-1185">Reference proteome</keyword>
<sequence length="44" mass="4947">MFIRRYWLNSQSRRSDSKGGINFTACFLSVIPNLLKSIGGALLD</sequence>
<dbReference type="EMBL" id="CP014782">
    <property type="protein sequence ID" value="AQS39925.1"/>
    <property type="molecule type" value="Genomic_DNA"/>
</dbReference>
<organism evidence="2 3">
    <name type="scientific">Shewanella psychrophila</name>
    <dbReference type="NCBI Taxonomy" id="225848"/>
    <lineage>
        <taxon>Bacteria</taxon>
        <taxon>Pseudomonadati</taxon>
        <taxon>Pseudomonadota</taxon>
        <taxon>Gammaproteobacteria</taxon>
        <taxon>Alteromonadales</taxon>
        <taxon>Shewanellaceae</taxon>
        <taxon>Shewanella</taxon>
    </lineage>
</organism>
<reference evidence="2 3" key="1">
    <citation type="submission" date="2016-03" db="EMBL/GenBank/DDBJ databases">
        <title>Complete genome sequence of Shewanella psychrophila WP2, a deep sea bacterium isolated from west Pacific sediment.</title>
        <authorList>
            <person name="Xu G."/>
            <person name="Jian H."/>
        </authorList>
    </citation>
    <scope>NUCLEOTIDE SEQUENCE [LARGE SCALE GENOMIC DNA]</scope>
    <source>
        <strain evidence="2 3">WP2</strain>
    </source>
</reference>
<dbReference type="STRING" id="225848.Sps_04843"/>
<protein>
    <submittedName>
        <fullName evidence="2">Uncharacterized protein</fullName>
    </submittedName>
</protein>
<dbReference type="Proteomes" id="UP000189545">
    <property type="component" value="Chromosome"/>
</dbReference>
<dbReference type="AlphaFoldDB" id="A0A1S6HWI7"/>
<evidence type="ECO:0000313" key="3">
    <source>
        <dbReference type="Proteomes" id="UP000189545"/>
    </source>
</evidence>
<keyword evidence="1" id="KW-1133">Transmembrane helix</keyword>
<gene>
    <name evidence="2" type="ORF">Sps_04843</name>
</gene>